<feature type="non-terminal residue" evidence="1">
    <location>
        <position position="100"/>
    </location>
</feature>
<proteinExistence type="predicted"/>
<dbReference type="Proteomes" id="UP001152795">
    <property type="component" value="Unassembled WGS sequence"/>
</dbReference>
<sequence>EQAEIIECMKETIEKQNDIISGLREEVATGDFVPCTREVSVDDLTEPPSQEQAEIMPQCMKETIEKQNDIISGLREEVATGDFVPCTREASVVVNTPPSQ</sequence>
<name>A0A6S7LL10_PARCT</name>
<protein>
    <submittedName>
        <fullName evidence="1">Uncharacterized protein</fullName>
    </submittedName>
</protein>
<organism evidence="1 2">
    <name type="scientific">Paramuricea clavata</name>
    <name type="common">Red gorgonian</name>
    <name type="synonym">Violescent sea-whip</name>
    <dbReference type="NCBI Taxonomy" id="317549"/>
    <lineage>
        <taxon>Eukaryota</taxon>
        <taxon>Metazoa</taxon>
        <taxon>Cnidaria</taxon>
        <taxon>Anthozoa</taxon>
        <taxon>Octocorallia</taxon>
        <taxon>Malacalcyonacea</taxon>
        <taxon>Plexauridae</taxon>
        <taxon>Paramuricea</taxon>
    </lineage>
</organism>
<gene>
    <name evidence="1" type="ORF">PACLA_8A089711</name>
</gene>
<accession>A0A6S7LL10</accession>
<feature type="non-terminal residue" evidence="1">
    <location>
        <position position="1"/>
    </location>
</feature>
<evidence type="ECO:0000313" key="2">
    <source>
        <dbReference type="Proteomes" id="UP001152795"/>
    </source>
</evidence>
<evidence type="ECO:0000313" key="1">
    <source>
        <dbReference type="EMBL" id="CAB4034009.1"/>
    </source>
</evidence>
<keyword evidence="2" id="KW-1185">Reference proteome</keyword>
<reference evidence="1" key="1">
    <citation type="submission" date="2020-04" db="EMBL/GenBank/DDBJ databases">
        <authorList>
            <person name="Alioto T."/>
            <person name="Alioto T."/>
            <person name="Gomez Garrido J."/>
        </authorList>
    </citation>
    <scope>NUCLEOTIDE SEQUENCE</scope>
    <source>
        <strain evidence="1">A484AB</strain>
    </source>
</reference>
<dbReference type="AlphaFoldDB" id="A0A6S7LL10"/>
<dbReference type="EMBL" id="CACRXK020019734">
    <property type="protein sequence ID" value="CAB4034009.1"/>
    <property type="molecule type" value="Genomic_DNA"/>
</dbReference>
<comment type="caution">
    <text evidence="1">The sequence shown here is derived from an EMBL/GenBank/DDBJ whole genome shotgun (WGS) entry which is preliminary data.</text>
</comment>